<reference evidence="1 5" key="1">
    <citation type="submission" date="2017-09" db="EMBL/GenBank/DDBJ databases">
        <title>Complete genome of Salmonella enterica subsp. diarizonae isolated from stool of a patient with bacterial enteropathy.</title>
        <authorList>
            <person name="Zhou J."/>
            <person name="Chen Q."/>
            <person name="Guo L."/>
            <person name="Fan J."/>
        </authorList>
    </citation>
    <scope>NUCLEOTIDE SEQUENCE [LARGE SCALE GENOMIC DNA]</scope>
    <source>
        <strain evidence="1 5">HZS154</strain>
    </source>
</reference>
<organism evidence="1 5">
    <name type="scientific">Salmonella diarizonae</name>
    <dbReference type="NCBI Taxonomy" id="59204"/>
    <lineage>
        <taxon>Bacteria</taxon>
        <taxon>Pseudomonadati</taxon>
        <taxon>Pseudomonadota</taxon>
        <taxon>Gammaproteobacteria</taxon>
        <taxon>Enterobacterales</taxon>
        <taxon>Enterobacteriaceae</taxon>
        <taxon>Salmonella</taxon>
    </lineage>
</organism>
<evidence type="ECO:0000313" key="4">
    <source>
        <dbReference type="EMBL" id="QWJ67827.1"/>
    </source>
</evidence>
<evidence type="ECO:0000313" key="1">
    <source>
        <dbReference type="EMBL" id="ATW55097.1"/>
    </source>
</evidence>
<evidence type="ECO:0000313" key="2">
    <source>
        <dbReference type="EMBL" id="ECJ4377833.1"/>
    </source>
</evidence>
<protein>
    <submittedName>
        <fullName evidence="1">Uncharacterized protein</fullName>
    </submittedName>
</protein>
<gene>
    <name evidence="4" type="ORF">ABB53_013635</name>
    <name evidence="1" type="ORF">CNQ75_11525</name>
    <name evidence="2" type="ORF">DLB95_11225</name>
    <name evidence="3" type="ORF">EL06_25985</name>
</gene>
<sequence>MYALITPTFDGHLFFIEKYLRSLDVYLLDKEINIYFTTEEKNVDQLYDITSKYSNLNITIFSFDTLLKKNGIDLTSIELLNDYGKFSYQTLKKLLTVAHIPEQYSIVIDSESMMIRPGRVSDIIETFIANPFLAYSRLSERKVTSPFLTGVVENTARLLDTEPNEYFLEHFVWVYDKSILNDMFHSFDGIFSLVKKAKLNCGENLFEIQTYLAFIFLNNEKYGYDIINVLDAVKNIDEGYLDKYYKTFKGNFGVLEMAGAIVTRDNYQRIAELFDKLHITMMRSEYHGRMKYHNKLIELIQPVFLCSSQEHSFGINATIKNRLLDATDTRWEVHIINHHLDVLKIKHIVSLAYHLCRVIVKIPVNFILNKFR</sequence>
<dbReference type="RefSeq" id="WP_023247939.1">
    <property type="nucleotide sequence ID" value="NZ_CP011288.1"/>
</dbReference>
<proteinExistence type="predicted"/>
<evidence type="ECO:0000313" key="5">
    <source>
        <dbReference type="Proteomes" id="UP000230639"/>
    </source>
</evidence>
<dbReference type="EMBL" id="RSHK01000043">
    <property type="protein sequence ID" value="MIE72741.1"/>
    <property type="molecule type" value="Genomic_DNA"/>
</dbReference>
<evidence type="ECO:0000313" key="3">
    <source>
        <dbReference type="EMBL" id="MIE72741.1"/>
    </source>
</evidence>
<dbReference type="EMBL" id="CP075144">
    <property type="protein sequence ID" value="QWJ67827.1"/>
    <property type="molecule type" value="Genomic_DNA"/>
</dbReference>
<reference evidence="2" key="2">
    <citation type="submission" date="2018-05" db="EMBL/GenBank/DDBJ databases">
        <authorList>
            <person name="Ashton P.M."/>
            <person name="Dallman T."/>
            <person name="Nair S."/>
            <person name="De Pinna E."/>
            <person name="Peters T."/>
            <person name="Grant K."/>
        </authorList>
    </citation>
    <scope>NUCLEOTIDE SEQUENCE [LARGE SCALE GENOMIC DNA]</scope>
    <source>
        <strain evidence="2">474878</strain>
    </source>
</reference>
<dbReference type="Proteomes" id="UP000230639">
    <property type="component" value="Chromosome"/>
</dbReference>
<dbReference type="STRING" id="59204.UQ49_10135"/>
<reference evidence="4" key="3">
    <citation type="submission" date="2018-07" db="EMBL/GenBank/DDBJ databases">
        <authorList>
            <consortium name="GenomeTrakr network: Whole genome sequencing for foodborne pathogen traceback"/>
        </authorList>
    </citation>
    <scope>NUCLEOTIDE SEQUENCE</scope>
    <source>
        <strain evidence="4">CFSAN030538</strain>
        <strain evidence="3">FMA0132</strain>
    </source>
</reference>
<dbReference type="Proteomes" id="UP000839781">
    <property type="component" value="Unassembled WGS sequence"/>
</dbReference>
<dbReference type="EMBL" id="CP023345">
    <property type="protein sequence ID" value="ATW55097.1"/>
    <property type="molecule type" value="Genomic_DNA"/>
</dbReference>
<dbReference type="AlphaFoldDB" id="A0A2I5HHR5"/>
<dbReference type="Proteomes" id="UP000885362">
    <property type="component" value="Unassembled WGS sequence"/>
</dbReference>
<accession>A0A2I5HHR5</accession>
<reference evidence="4" key="4">
    <citation type="submission" date="2021-05" db="EMBL/GenBank/DDBJ databases">
        <title>Whole genome PacBio Sequel sequence of Salmonella enterica subsp. enterica.</title>
        <authorList>
            <person name="Hoffmann M."/>
            <person name="Balkey M."/>
            <person name="Luo Y."/>
        </authorList>
    </citation>
    <scope>NUCLEOTIDE SEQUENCE</scope>
    <source>
        <strain evidence="4">CFSAN030538</strain>
    </source>
</reference>
<dbReference type="EMBL" id="AAIYJF010000007">
    <property type="protein sequence ID" value="ECJ4377833.1"/>
    <property type="molecule type" value="Genomic_DNA"/>
</dbReference>
<name>A0A2I5HHR5_SALDZ</name>